<sequence length="214" mass="24633">MDLYHIVDSPPCWSVRITAAALNVKLNLKEMDLLEKKNHLSPEFTKLNPQQTVPTLVVEKDFIMAESRATIAYLADKYGKDDSLYPKDLKTRAIVNQRLFFDIGTLYDKILYYYFAKFFNKQPDPQDLKRFEKALGVLNTFLEGNNYVAGTKTFTIADISLYSSLKCVTVFNFDFSPYPNVKKWLKLMDEKAPAKEVITEGLKELKALLETYNA</sequence>
<dbReference type="PANTHER" id="PTHR43969:SF9">
    <property type="entry name" value="GLUTATHIONE S TRANSFERASE D10, ISOFORM A-RELATED"/>
    <property type="match status" value="1"/>
</dbReference>
<dbReference type="Gene3D" id="1.20.1050.10">
    <property type="match status" value="1"/>
</dbReference>
<evidence type="ECO:0000259" key="7">
    <source>
        <dbReference type="PROSITE" id="PS50404"/>
    </source>
</evidence>
<dbReference type="OrthoDB" id="2309723at2759"/>
<dbReference type="Pfam" id="PF13417">
    <property type="entry name" value="GST_N_3"/>
    <property type="match status" value="1"/>
</dbReference>
<evidence type="ECO:0000256" key="2">
    <source>
        <dbReference type="ARBA" id="ARBA00011738"/>
    </source>
</evidence>
<keyword evidence="11" id="KW-1185">Reference proteome</keyword>
<dbReference type="SFLD" id="SFLDS00019">
    <property type="entry name" value="Glutathione_Transferase_(cytos"/>
    <property type="match status" value="1"/>
</dbReference>
<dbReference type="STRING" id="568069.A0A1J1J555"/>
<dbReference type="FunFam" id="1.20.1050.10:FF:000007">
    <property type="entry name" value="Glutathione S-transferase 1-1"/>
    <property type="match status" value="1"/>
</dbReference>
<dbReference type="Gene3D" id="3.40.30.10">
    <property type="entry name" value="Glutaredoxin"/>
    <property type="match status" value="1"/>
</dbReference>
<dbReference type="AlphaFoldDB" id="A0A1J1J555"/>
<dbReference type="SUPFAM" id="SSF52833">
    <property type="entry name" value="Thioredoxin-like"/>
    <property type="match status" value="1"/>
</dbReference>
<dbReference type="PROSITE" id="PS50404">
    <property type="entry name" value="GST_NTER"/>
    <property type="match status" value="1"/>
</dbReference>
<dbReference type="EMBL" id="CVRI01000070">
    <property type="protein sequence ID" value="CRL07090.1"/>
    <property type="molecule type" value="Genomic_DNA"/>
</dbReference>
<proteinExistence type="inferred from homology"/>
<dbReference type="InterPro" id="IPR036249">
    <property type="entry name" value="Thioredoxin-like_sf"/>
</dbReference>
<keyword evidence="4" id="KW-0808">Transferase</keyword>
<comment type="subunit">
    <text evidence="2">Homodimer.</text>
</comment>
<dbReference type="InterPro" id="IPR010987">
    <property type="entry name" value="Glutathione-S-Trfase_C-like"/>
</dbReference>
<dbReference type="Pfam" id="PF00043">
    <property type="entry name" value="GST_C"/>
    <property type="match status" value="1"/>
</dbReference>
<comment type="catalytic activity">
    <reaction evidence="6">
        <text>RX + glutathione = an S-substituted glutathione + a halide anion + H(+)</text>
        <dbReference type="Rhea" id="RHEA:16437"/>
        <dbReference type="ChEBI" id="CHEBI:15378"/>
        <dbReference type="ChEBI" id="CHEBI:16042"/>
        <dbReference type="ChEBI" id="CHEBI:17792"/>
        <dbReference type="ChEBI" id="CHEBI:57925"/>
        <dbReference type="ChEBI" id="CHEBI:90779"/>
        <dbReference type="EC" id="2.5.1.18"/>
    </reaction>
</comment>
<dbReference type="EC" id="2.5.1.18" evidence="3"/>
<dbReference type="SUPFAM" id="SSF47616">
    <property type="entry name" value="GST C-terminal domain-like"/>
    <property type="match status" value="1"/>
</dbReference>
<evidence type="ECO:0000256" key="1">
    <source>
        <dbReference type="ARBA" id="ARBA00009899"/>
    </source>
</evidence>
<feature type="domain" description="GST C-terminal" evidence="8">
    <location>
        <begin position="88"/>
        <end position="209"/>
    </location>
</feature>
<evidence type="ECO:0000256" key="3">
    <source>
        <dbReference type="ARBA" id="ARBA00012452"/>
    </source>
</evidence>
<name>A0A1J1J555_9DIPT</name>
<evidence type="ECO:0000256" key="6">
    <source>
        <dbReference type="ARBA" id="ARBA00047960"/>
    </source>
</evidence>
<dbReference type="Proteomes" id="UP000183832">
    <property type="component" value="Unassembled WGS sequence"/>
</dbReference>
<dbReference type="SFLD" id="SFLDG00358">
    <property type="entry name" value="Main_(cytGST)"/>
    <property type="match status" value="1"/>
</dbReference>
<dbReference type="PANTHER" id="PTHR43969">
    <property type="entry name" value="GLUTATHIONE S TRANSFERASE D10, ISOFORM A-RELATED"/>
    <property type="match status" value="1"/>
</dbReference>
<evidence type="ECO:0000313" key="9">
    <source>
        <dbReference type="EMBL" id="CRL07090.1"/>
    </source>
</evidence>
<dbReference type="InterPro" id="IPR036282">
    <property type="entry name" value="Glutathione-S-Trfase_C_sf"/>
</dbReference>
<evidence type="ECO:0000256" key="4">
    <source>
        <dbReference type="ARBA" id="ARBA00022679"/>
    </source>
</evidence>
<evidence type="ECO:0000259" key="8">
    <source>
        <dbReference type="PROSITE" id="PS50405"/>
    </source>
</evidence>
<evidence type="ECO:0000313" key="10">
    <source>
        <dbReference type="EMBL" id="CRL07094.1"/>
    </source>
</evidence>
<evidence type="ECO:0000313" key="11">
    <source>
        <dbReference type="Proteomes" id="UP000183832"/>
    </source>
</evidence>
<dbReference type="EMBL" id="CVRI01000070">
    <property type="protein sequence ID" value="CRL07094.1"/>
    <property type="molecule type" value="Genomic_DNA"/>
</dbReference>
<feature type="domain" description="GST N-terminal" evidence="7">
    <location>
        <begin position="1"/>
        <end position="82"/>
    </location>
</feature>
<dbReference type="InterPro" id="IPR004046">
    <property type="entry name" value="GST_C"/>
</dbReference>
<dbReference type="FunFam" id="3.40.30.10:FF:000034">
    <property type="entry name" value="glutathione S-transferase 1"/>
    <property type="match status" value="1"/>
</dbReference>
<dbReference type="PROSITE" id="PS50405">
    <property type="entry name" value="GST_CTER"/>
    <property type="match status" value="1"/>
</dbReference>
<dbReference type="GO" id="GO:0006749">
    <property type="term" value="P:glutathione metabolic process"/>
    <property type="evidence" value="ECO:0007669"/>
    <property type="project" value="TreeGrafter"/>
</dbReference>
<dbReference type="GO" id="GO:0004364">
    <property type="term" value="F:glutathione transferase activity"/>
    <property type="evidence" value="ECO:0007669"/>
    <property type="project" value="UniProtKB-EC"/>
</dbReference>
<dbReference type="SFLD" id="SFLDG01153">
    <property type="entry name" value="Main.4:_Theta-like"/>
    <property type="match status" value="1"/>
</dbReference>
<accession>A0A1J1J555</accession>
<evidence type="ECO:0000256" key="5">
    <source>
        <dbReference type="ARBA" id="ARBA00041523"/>
    </source>
</evidence>
<protein>
    <recommendedName>
        <fullName evidence="3">glutathione transferase</fullName>
        <ecNumber evidence="3">2.5.1.18</ecNumber>
    </recommendedName>
    <alternativeName>
        <fullName evidence="5">GST class-theta</fullName>
    </alternativeName>
</protein>
<dbReference type="CDD" id="cd03177">
    <property type="entry name" value="GST_C_Delta_Epsilon"/>
    <property type="match status" value="1"/>
</dbReference>
<gene>
    <name evidence="9" type="ORF">CLUMA_CG020089</name>
    <name evidence="10" type="ORF">CLUMA_CG020093</name>
</gene>
<comment type="similarity">
    <text evidence="1">Belongs to the GST superfamily. Theta family.</text>
</comment>
<dbReference type="InterPro" id="IPR040079">
    <property type="entry name" value="Glutathione_S-Trfase"/>
</dbReference>
<dbReference type="InterPro" id="IPR004045">
    <property type="entry name" value="Glutathione_S-Trfase_N"/>
</dbReference>
<organism evidence="9 11">
    <name type="scientific">Clunio marinus</name>
    <dbReference type="NCBI Taxonomy" id="568069"/>
    <lineage>
        <taxon>Eukaryota</taxon>
        <taxon>Metazoa</taxon>
        <taxon>Ecdysozoa</taxon>
        <taxon>Arthropoda</taxon>
        <taxon>Hexapoda</taxon>
        <taxon>Insecta</taxon>
        <taxon>Pterygota</taxon>
        <taxon>Neoptera</taxon>
        <taxon>Endopterygota</taxon>
        <taxon>Diptera</taxon>
        <taxon>Nematocera</taxon>
        <taxon>Chironomoidea</taxon>
        <taxon>Chironomidae</taxon>
        <taxon>Clunio</taxon>
    </lineage>
</organism>
<reference evidence="9 11" key="1">
    <citation type="submission" date="2015-04" db="EMBL/GenBank/DDBJ databases">
        <authorList>
            <person name="Syromyatnikov M.Y."/>
            <person name="Popov V.N."/>
        </authorList>
    </citation>
    <scope>NUCLEOTIDE SEQUENCE [LARGE SCALE GENOMIC DNA]</scope>
</reference>